<dbReference type="SUPFAM" id="SSF53756">
    <property type="entry name" value="UDP-Glycosyltransferase/glycogen phosphorylase"/>
    <property type="match status" value="1"/>
</dbReference>
<dbReference type="EMBL" id="RCWJ01000002">
    <property type="protein sequence ID" value="RLQ84573.1"/>
    <property type="molecule type" value="Genomic_DNA"/>
</dbReference>
<dbReference type="Gene3D" id="3.40.50.2000">
    <property type="entry name" value="Glycogen Phosphorylase B"/>
    <property type="match status" value="1"/>
</dbReference>
<evidence type="ECO:0000259" key="2">
    <source>
        <dbReference type="Pfam" id="PF21374"/>
    </source>
</evidence>
<dbReference type="Pfam" id="PF21374">
    <property type="entry name" value="WsaF_N"/>
    <property type="match status" value="1"/>
</dbReference>
<dbReference type="Gene3D" id="3.40.50.11090">
    <property type="match status" value="1"/>
</dbReference>
<dbReference type="InterPro" id="IPR048510">
    <property type="entry name" value="WsaF_N"/>
</dbReference>
<keyword evidence="4" id="KW-0808">Transferase</keyword>
<feature type="region of interest" description="Disordered" evidence="1">
    <location>
        <begin position="404"/>
        <end position="445"/>
    </location>
</feature>
<proteinExistence type="predicted"/>
<feature type="compositionally biased region" description="Basic and acidic residues" evidence="1">
    <location>
        <begin position="431"/>
        <end position="445"/>
    </location>
</feature>
<dbReference type="GO" id="GO:0016740">
    <property type="term" value="F:transferase activity"/>
    <property type="evidence" value="ECO:0007669"/>
    <property type="project" value="UniProtKB-KW"/>
</dbReference>
<organism evidence="4 5">
    <name type="scientific">Mycetocola zhadangensis</name>
    <dbReference type="NCBI Taxonomy" id="1164595"/>
    <lineage>
        <taxon>Bacteria</taxon>
        <taxon>Bacillati</taxon>
        <taxon>Actinomycetota</taxon>
        <taxon>Actinomycetes</taxon>
        <taxon>Micrococcales</taxon>
        <taxon>Microbacteriaceae</taxon>
        <taxon>Mycetocola</taxon>
    </lineage>
</organism>
<evidence type="ECO:0000256" key="1">
    <source>
        <dbReference type="SAM" id="MobiDB-lite"/>
    </source>
</evidence>
<feature type="domain" description="WsaF N-terminal" evidence="2">
    <location>
        <begin position="167"/>
        <end position="203"/>
    </location>
</feature>
<comment type="caution">
    <text evidence="4">The sequence shown here is derived from an EMBL/GenBank/DDBJ whole genome shotgun (WGS) entry which is preliminary data.</text>
</comment>
<sequence>MVSEQIRVTEIVRRLQSAGLKGIAQRSVRALYRRLDVPSIDFTIRPEDLADSTRLPERNRVAASPTDGPKRIGIVCTAPGPGSGGHTTLFRMVQGLEERGYACTLFLYDPHRGEMTRREAVIRNGWPWLSAKVANVDDGLDGIDAVIASSWESAHVIASRSDLPPARLYFVQDYEPYFYPRGSLYTYAEDSYRFGLRTIALGNMVAALVQNEGVTVDVAPFGCDTETYSLHNVAGRSGVVFYAKPGNDRRGYELGKATLQLFHQKHPEVDIHIYGDPVADWEIPVIRHGRLTPDELNDLYNETIGGLALSFTNISLVAEEMLAAGARPVINDSSLARADLENTQAVWAVPTPGGLAEGLAQIVRQSVDAARPADAARHVRRGWGKAQQVVADVVRDELSRAEHLSGDEYHSGRAATAGTNPMAGNSAAHHPNLDLRGGREPSRTA</sequence>
<dbReference type="Pfam" id="PF22772">
    <property type="entry name" value="WsaF_C"/>
    <property type="match status" value="1"/>
</dbReference>
<gene>
    <name evidence="4" type="ORF">D9V28_10435</name>
</gene>
<dbReference type="GO" id="GO:0030247">
    <property type="term" value="F:polysaccharide binding"/>
    <property type="evidence" value="ECO:0007669"/>
    <property type="project" value="InterPro"/>
</dbReference>
<evidence type="ECO:0000313" key="4">
    <source>
        <dbReference type="EMBL" id="RLQ84573.1"/>
    </source>
</evidence>
<accession>A0A3L7J1Y7</accession>
<evidence type="ECO:0000259" key="3">
    <source>
        <dbReference type="Pfam" id="PF22772"/>
    </source>
</evidence>
<reference evidence="4 5" key="1">
    <citation type="submission" date="2018-10" db="EMBL/GenBank/DDBJ databases">
        <authorList>
            <person name="Li J."/>
        </authorList>
    </citation>
    <scope>NUCLEOTIDE SEQUENCE [LARGE SCALE GENOMIC DNA]</scope>
    <source>
        <strain evidence="4 5">ZD1-4</strain>
    </source>
</reference>
<protein>
    <submittedName>
        <fullName evidence="4">Glycosyltransferase family 1 protein</fullName>
    </submittedName>
</protein>
<evidence type="ECO:0000313" key="5">
    <source>
        <dbReference type="Proteomes" id="UP000282460"/>
    </source>
</evidence>
<dbReference type="AlphaFoldDB" id="A0A3L7J1Y7"/>
<name>A0A3L7J1Y7_9MICO</name>
<keyword evidence="5" id="KW-1185">Reference proteome</keyword>
<dbReference type="InterPro" id="IPR055050">
    <property type="entry name" value="WsaF_C"/>
</dbReference>
<dbReference type="Proteomes" id="UP000282460">
    <property type="component" value="Unassembled WGS sequence"/>
</dbReference>
<feature type="domain" description="WsaF C-terminal" evidence="3">
    <location>
        <begin position="239"/>
        <end position="359"/>
    </location>
</feature>